<dbReference type="PANTHER" id="PTHR39337:SF1">
    <property type="entry name" value="BLR5642 PROTEIN"/>
    <property type="match status" value="1"/>
</dbReference>
<dbReference type="InterPro" id="IPR014519">
    <property type="entry name" value="UCP024492"/>
</dbReference>
<sequence length="186" mass="21027">MQKHEPRTIFTVGHSTRPIEEFIGLLQAHGVALLVDVRTVPRSRHNPQFERDALAKSLDEAGIEYRHVKDLGGLRKPKQESVNSGWRNQSFRGYADYMQTEDFTAAIEKLIEAAQTKQVAVMCAEAVPWRCHRSLIADALVIRGIPVEHIMSATRRDPHHLTPFAKRTGLRITYPPEAADKLIVES</sequence>
<accession>B4CUN5</accession>
<dbReference type="RefSeq" id="WP_006977725.1">
    <property type="nucleotide sequence ID" value="NZ_ABVL01000001.1"/>
</dbReference>
<dbReference type="InParanoid" id="B4CUN5"/>
<gene>
    <name evidence="1" type="ORF">CfE428DRAFT_0398</name>
</gene>
<reference evidence="1 2" key="1">
    <citation type="journal article" date="2011" name="J. Bacteriol.">
        <title>Genome sequence of Chthoniobacter flavus Ellin428, an aerobic heterotrophic soil bacterium.</title>
        <authorList>
            <person name="Kant R."/>
            <person name="van Passel M.W."/>
            <person name="Palva A."/>
            <person name="Lucas S."/>
            <person name="Lapidus A."/>
            <person name="Glavina Del Rio T."/>
            <person name="Dalin E."/>
            <person name="Tice H."/>
            <person name="Bruce D."/>
            <person name="Goodwin L."/>
            <person name="Pitluck S."/>
            <person name="Larimer F.W."/>
            <person name="Land M.L."/>
            <person name="Hauser L."/>
            <person name="Sangwan P."/>
            <person name="de Vos W.M."/>
            <person name="Janssen P.H."/>
            <person name="Smidt H."/>
        </authorList>
    </citation>
    <scope>NUCLEOTIDE SEQUENCE [LARGE SCALE GENOMIC DNA]</scope>
    <source>
        <strain evidence="1 2">Ellin428</strain>
    </source>
</reference>
<name>B4CUN5_9BACT</name>
<keyword evidence="2" id="KW-1185">Reference proteome</keyword>
<organism evidence="1 2">
    <name type="scientific">Chthoniobacter flavus Ellin428</name>
    <dbReference type="NCBI Taxonomy" id="497964"/>
    <lineage>
        <taxon>Bacteria</taxon>
        <taxon>Pseudomonadati</taxon>
        <taxon>Verrucomicrobiota</taxon>
        <taxon>Spartobacteria</taxon>
        <taxon>Chthoniobacterales</taxon>
        <taxon>Chthoniobacteraceae</taxon>
        <taxon>Chthoniobacter</taxon>
    </lineage>
</organism>
<protein>
    <submittedName>
        <fullName evidence="1">Uncharacterized protein</fullName>
    </submittedName>
</protein>
<dbReference type="InterPro" id="IPR007438">
    <property type="entry name" value="DUF488"/>
</dbReference>
<dbReference type="PIRSF" id="PIRSF024492">
    <property type="entry name" value="UCP024492"/>
    <property type="match status" value="1"/>
</dbReference>
<comment type="caution">
    <text evidence="1">The sequence shown here is derived from an EMBL/GenBank/DDBJ whole genome shotgun (WGS) entry which is preliminary data.</text>
</comment>
<evidence type="ECO:0000313" key="2">
    <source>
        <dbReference type="Proteomes" id="UP000005824"/>
    </source>
</evidence>
<dbReference type="eggNOG" id="COG5483">
    <property type="taxonomic scope" value="Bacteria"/>
</dbReference>
<dbReference type="EMBL" id="ABVL01000001">
    <property type="protein sequence ID" value="EDY22273.1"/>
    <property type="molecule type" value="Genomic_DNA"/>
</dbReference>
<dbReference type="Pfam" id="PF04343">
    <property type="entry name" value="DUF488"/>
    <property type="match status" value="1"/>
</dbReference>
<proteinExistence type="predicted"/>
<evidence type="ECO:0000313" key="1">
    <source>
        <dbReference type="EMBL" id="EDY22273.1"/>
    </source>
</evidence>
<dbReference type="Proteomes" id="UP000005824">
    <property type="component" value="Unassembled WGS sequence"/>
</dbReference>
<dbReference type="AlphaFoldDB" id="B4CUN5"/>
<dbReference type="PANTHER" id="PTHR39337">
    <property type="entry name" value="BLR5642 PROTEIN"/>
    <property type="match status" value="1"/>
</dbReference>